<evidence type="ECO:0000313" key="3">
    <source>
        <dbReference type="Proteomes" id="UP000038045"/>
    </source>
</evidence>
<dbReference type="AlphaFoldDB" id="A0A0N4Z726"/>
<keyword evidence="2" id="KW-0812">Transmembrane</keyword>
<proteinExistence type="predicted"/>
<organism evidence="3 4">
    <name type="scientific">Parastrongyloides trichosuri</name>
    <name type="common">Possum-specific nematode worm</name>
    <dbReference type="NCBI Taxonomy" id="131310"/>
    <lineage>
        <taxon>Eukaryota</taxon>
        <taxon>Metazoa</taxon>
        <taxon>Ecdysozoa</taxon>
        <taxon>Nematoda</taxon>
        <taxon>Chromadorea</taxon>
        <taxon>Rhabditida</taxon>
        <taxon>Tylenchina</taxon>
        <taxon>Panagrolaimomorpha</taxon>
        <taxon>Strongyloidoidea</taxon>
        <taxon>Strongyloididae</taxon>
        <taxon>Parastrongyloides</taxon>
    </lineage>
</organism>
<dbReference type="Proteomes" id="UP000038045">
    <property type="component" value="Unplaced"/>
</dbReference>
<keyword evidence="3" id="KW-1185">Reference proteome</keyword>
<keyword evidence="2" id="KW-1133">Transmembrane helix</keyword>
<reference evidence="4" key="1">
    <citation type="submission" date="2017-02" db="UniProtKB">
        <authorList>
            <consortium name="WormBaseParasite"/>
        </authorList>
    </citation>
    <scope>IDENTIFICATION</scope>
</reference>
<evidence type="ECO:0000256" key="2">
    <source>
        <dbReference type="SAM" id="Phobius"/>
    </source>
</evidence>
<evidence type="ECO:0000256" key="1">
    <source>
        <dbReference type="SAM" id="Coils"/>
    </source>
</evidence>
<protein>
    <submittedName>
        <fullName evidence="4">TDP43_N domain-containing protein</fullName>
    </submittedName>
</protein>
<sequence length="618" mass="72828">MFKFFENTTLEKPPFPVTYSDIDTYLDVIAVRCPGEKFNYGKNKEGFVKKYSVTGQKNIPSLGYDDSKTLWKLVEYDKSKNQASIRCGTLIPKNGSNFNETNWDIKLLWKKVPNMKNNFKKIYLENTEKLEKIDICLYEDVVHFLKITDKTFREYNHGLTSLVRNELIYSFPKTNLIKKEKNYLTPCAVHQPIIKQPEISVTNTDFLGISIYKDIAFHVLKRSDKTKKMKLYLEASDNTKDIYKDFFKNEKSVITLKEFNTQGKLENIENLAIDKDNELSFKKSEIFEVYFKCEECSGNKKDEKKLIFIDLNEDVDITTLETKNYILGRLDEQPKCSILYKTYGIINEIFIEKHVFKYDGGVVPSNSNFKINGKNVEYIAKNPVGNFICKYQIPGRFIFIQKEFKSFEDDLTLNDRKGKTHFYGSSEYKLFYDRIKDDYRKDSINKVKIENEEEMENLRKNELLVRKNLEKKYNEEIQEHKNNISYLNNEMTKLDEKFKKDMEDKDKKITQINEANEKYKQEEDEHNLEKIELRDDRDNLIKVHGEEKAKMHDKLINMEKTVIFHKNEAKTSLATVAFFILLPLIIFVLIIALIISNKVKIMIMFGFKKKGDETSICK</sequence>
<evidence type="ECO:0000313" key="4">
    <source>
        <dbReference type="WBParaSite" id="PTRK_0000298000.1"/>
    </source>
</evidence>
<feature type="transmembrane region" description="Helical" evidence="2">
    <location>
        <begin position="573"/>
        <end position="595"/>
    </location>
</feature>
<accession>A0A0N4Z726</accession>
<name>A0A0N4Z726_PARTI</name>
<keyword evidence="1" id="KW-0175">Coiled coil</keyword>
<keyword evidence="2" id="KW-0472">Membrane</keyword>
<feature type="coiled-coil region" evidence="1">
    <location>
        <begin position="441"/>
        <end position="536"/>
    </location>
</feature>
<dbReference type="WBParaSite" id="PTRK_0000298000.1">
    <property type="protein sequence ID" value="PTRK_0000298000.1"/>
    <property type="gene ID" value="PTRK_0000298000"/>
</dbReference>